<dbReference type="AlphaFoldDB" id="A0A7L3KU16"/>
<dbReference type="Pfam" id="PF00188">
    <property type="entry name" value="CAP"/>
    <property type="match status" value="1"/>
</dbReference>
<dbReference type="InterPro" id="IPR014044">
    <property type="entry name" value="CAP_dom"/>
</dbReference>
<proteinExistence type="inferred from homology"/>
<comment type="similarity">
    <text evidence="1">Belongs to the CRISP family.</text>
</comment>
<comment type="caution">
    <text evidence="4">The sequence shown here is derived from an EMBL/GenBank/DDBJ whole genome shotgun (WGS) entry which is preliminary data.</text>
</comment>
<dbReference type="CDD" id="cd05383">
    <property type="entry name" value="CAP_CRISP"/>
    <property type="match status" value="1"/>
</dbReference>
<organism evidence="4 5">
    <name type="scientific">Drymodes brunneopygia</name>
    <dbReference type="NCBI Taxonomy" id="626378"/>
    <lineage>
        <taxon>Eukaryota</taxon>
        <taxon>Metazoa</taxon>
        <taxon>Chordata</taxon>
        <taxon>Craniata</taxon>
        <taxon>Vertebrata</taxon>
        <taxon>Euteleostomi</taxon>
        <taxon>Archelosauria</taxon>
        <taxon>Archosauria</taxon>
        <taxon>Dinosauria</taxon>
        <taxon>Saurischia</taxon>
        <taxon>Theropoda</taxon>
        <taxon>Coelurosauria</taxon>
        <taxon>Aves</taxon>
        <taxon>Neognathae</taxon>
        <taxon>Neoaves</taxon>
        <taxon>Telluraves</taxon>
        <taxon>Australaves</taxon>
        <taxon>Passeriformes</taxon>
        <taxon>Petroicidae</taxon>
        <taxon>Drymodes</taxon>
    </lineage>
</organism>
<dbReference type="FunFam" id="3.40.33.10:FF:000005">
    <property type="entry name" value="Cysteine-rich secretory protein 2"/>
    <property type="match status" value="1"/>
</dbReference>
<dbReference type="PANTHER" id="PTHR10334">
    <property type="entry name" value="CYSTEINE-RICH SECRETORY PROTEIN-RELATED"/>
    <property type="match status" value="1"/>
</dbReference>
<feature type="domain" description="SCP" evidence="3">
    <location>
        <begin position="11"/>
        <end position="152"/>
    </location>
</feature>
<dbReference type="InterPro" id="IPR018244">
    <property type="entry name" value="Allrgn_V5/Tpx1_CS"/>
</dbReference>
<dbReference type="SMART" id="SM00198">
    <property type="entry name" value="SCP"/>
    <property type="match status" value="1"/>
</dbReference>
<keyword evidence="2" id="KW-1015">Disulfide bond</keyword>
<dbReference type="EMBL" id="VZTZ01045568">
    <property type="protein sequence ID" value="NXU45236.1"/>
    <property type="molecule type" value="Genomic_DNA"/>
</dbReference>
<protein>
    <submittedName>
        <fullName evidence="4">CRVP2 protein</fullName>
    </submittedName>
</protein>
<evidence type="ECO:0000256" key="1">
    <source>
        <dbReference type="ARBA" id="ARBA00009923"/>
    </source>
</evidence>
<dbReference type="PRINTS" id="PR00837">
    <property type="entry name" value="V5TPXLIKE"/>
</dbReference>
<dbReference type="PROSITE" id="PS01009">
    <property type="entry name" value="CRISP_1"/>
    <property type="match status" value="1"/>
</dbReference>
<dbReference type="PROSITE" id="PS01010">
    <property type="entry name" value="CRISP_2"/>
    <property type="match status" value="1"/>
</dbReference>
<dbReference type="Proteomes" id="UP000525319">
    <property type="component" value="Unassembled WGS sequence"/>
</dbReference>
<dbReference type="Gene3D" id="3.40.33.10">
    <property type="entry name" value="CAP"/>
    <property type="match status" value="1"/>
</dbReference>
<dbReference type="SUPFAM" id="SSF55797">
    <property type="entry name" value="PR-1-like"/>
    <property type="match status" value="1"/>
</dbReference>
<evidence type="ECO:0000313" key="5">
    <source>
        <dbReference type="Proteomes" id="UP000525319"/>
    </source>
</evidence>
<evidence type="ECO:0000256" key="2">
    <source>
        <dbReference type="ARBA" id="ARBA00023157"/>
    </source>
</evidence>
<dbReference type="InterPro" id="IPR035940">
    <property type="entry name" value="CAP_sf"/>
</dbReference>
<accession>A0A7L3KU16</accession>
<dbReference type="InterPro" id="IPR001283">
    <property type="entry name" value="CRISP-related"/>
</dbReference>
<dbReference type="InterPro" id="IPR034117">
    <property type="entry name" value="SCP_CRISP"/>
</dbReference>
<feature type="non-terminal residue" evidence="4">
    <location>
        <position position="177"/>
    </location>
</feature>
<evidence type="ECO:0000259" key="3">
    <source>
        <dbReference type="SMART" id="SM00198"/>
    </source>
</evidence>
<dbReference type="OrthoDB" id="737510at2759"/>
<evidence type="ECO:0000313" key="4">
    <source>
        <dbReference type="EMBL" id="NXU45236.1"/>
    </source>
</evidence>
<sequence length="177" mass="19687">ALSALSSSRAEQQKLIVDRHNALRREVKPTASNMMKMDWCPPAAENAQNWANQCTLEHSPPDRRTTTVLCGENLFMSSAPLSWSDVVQSWYNEVKDFEYGTGAKTEDAKVGHYTQVVWHNSRYVGCGLAFCGNSTYKYFYVCQYCPAGNLISSLKTPYTEGEPCGDCPNSCEDGLCS</sequence>
<name>A0A7L3KU16_9PASS</name>
<feature type="non-terminal residue" evidence="4">
    <location>
        <position position="1"/>
    </location>
</feature>
<reference evidence="4 5" key="1">
    <citation type="submission" date="2019-09" db="EMBL/GenBank/DDBJ databases">
        <title>Bird 10,000 Genomes (B10K) Project - Family phase.</title>
        <authorList>
            <person name="Zhang G."/>
        </authorList>
    </citation>
    <scope>NUCLEOTIDE SEQUENCE [LARGE SCALE GENOMIC DNA]</scope>
    <source>
        <strain evidence="4">B10K-DU-030-03</strain>
    </source>
</reference>
<dbReference type="GO" id="GO:0005576">
    <property type="term" value="C:extracellular region"/>
    <property type="evidence" value="ECO:0007669"/>
    <property type="project" value="InterPro"/>
</dbReference>
<keyword evidence="5" id="KW-1185">Reference proteome</keyword>
<gene>
    <name evidence="4" type="primary">Crvp2</name>
    <name evidence="4" type="ORF">DRYBRU_R07210</name>
</gene>